<dbReference type="PANTHER" id="PTHR44186">
    <property type="match status" value="1"/>
</dbReference>
<sequence>MINPIFKKKNQIEQLENNIKSLYKQGSYKLCIQECEKLANIYVTKKEIVYLYLGKCYMNLGDYEKSKQSFIYCLSINQLNLECYINLGTIYAQLNEYELAFDYFDKYEQLIENDKKSKEYPKRKVGLLQNLCNTCFIQKDYDKTEQYINQLLDIDPSNKAAKIIQGDIFYMKEEFEKALEMYFQVLENDKNAISACYKIGMTNWKLEKFTEAISNFELCLALDKYFIDSYAAIAMILHRHLEKYDESLFNLNLYLQYNKKDPLKNVQIYMEMGQIYETLFKSKDAIEQYKKAFDINPNNADPLSKIANIYFEKRQDYQAAIEYYEKIIRIKPSCKTSFIRLAKCYFQLQKYDKCIQVYKNELLLDPYNSETFQAIALCYQELKNYKESDLYFQLSLQINPFDNTVKEQYEKLKQLISAQNKSNQNKK</sequence>
<evidence type="ECO:0000256" key="3">
    <source>
        <dbReference type="ARBA" id="ARBA00023778"/>
    </source>
</evidence>
<evidence type="ECO:0000313" key="5">
    <source>
        <dbReference type="EMBL" id="EAR85661.1"/>
    </source>
</evidence>
<dbReference type="OrthoDB" id="418911at2759"/>
<reference evidence="6" key="1">
    <citation type="journal article" date="2006" name="PLoS Biol.">
        <title>Macronuclear genome sequence of the ciliate Tetrahymena thermophila, a model eukaryote.</title>
        <authorList>
            <person name="Eisen J.A."/>
            <person name="Coyne R.S."/>
            <person name="Wu M."/>
            <person name="Wu D."/>
            <person name="Thiagarajan M."/>
            <person name="Wortman J.R."/>
            <person name="Badger J.H."/>
            <person name="Ren Q."/>
            <person name="Amedeo P."/>
            <person name="Jones K.M."/>
            <person name="Tallon L.J."/>
            <person name="Delcher A.L."/>
            <person name="Salzberg S.L."/>
            <person name="Silva J.C."/>
            <person name="Haas B.J."/>
            <person name="Majoros W.H."/>
            <person name="Farzad M."/>
            <person name="Carlton J.M."/>
            <person name="Smith R.K. Jr."/>
            <person name="Garg J."/>
            <person name="Pearlman R.E."/>
            <person name="Karrer K.M."/>
            <person name="Sun L."/>
            <person name="Manning G."/>
            <person name="Elde N.C."/>
            <person name="Turkewitz A.P."/>
            <person name="Asai D.J."/>
            <person name="Wilkes D.E."/>
            <person name="Wang Y."/>
            <person name="Cai H."/>
            <person name="Collins K."/>
            <person name="Stewart B.A."/>
            <person name="Lee S.R."/>
            <person name="Wilamowska K."/>
            <person name="Weinberg Z."/>
            <person name="Ruzzo W.L."/>
            <person name="Wloga D."/>
            <person name="Gaertig J."/>
            <person name="Frankel J."/>
            <person name="Tsao C.-C."/>
            <person name="Gorovsky M.A."/>
            <person name="Keeling P.J."/>
            <person name="Waller R.F."/>
            <person name="Patron N.J."/>
            <person name="Cherry J.M."/>
            <person name="Stover N.A."/>
            <person name="Krieger C.J."/>
            <person name="del Toro C."/>
            <person name="Ryder H.F."/>
            <person name="Williamson S.C."/>
            <person name="Barbeau R.A."/>
            <person name="Hamilton E.P."/>
            <person name="Orias E."/>
        </authorList>
    </citation>
    <scope>NUCLEOTIDE SEQUENCE [LARGE SCALE GENOMIC DNA]</scope>
    <source>
        <strain evidence="6">SB210</strain>
    </source>
</reference>
<dbReference type="InParanoid" id="I7LTQ4"/>
<dbReference type="Proteomes" id="UP000009168">
    <property type="component" value="Unassembled WGS sequence"/>
</dbReference>
<dbReference type="SMART" id="SM00028">
    <property type="entry name" value="TPR"/>
    <property type="match status" value="9"/>
</dbReference>
<dbReference type="GO" id="GO:0036064">
    <property type="term" value="C:ciliary basal body"/>
    <property type="evidence" value="ECO:0007669"/>
    <property type="project" value="TreeGrafter"/>
</dbReference>
<keyword evidence="1" id="KW-0677">Repeat</keyword>
<keyword evidence="6" id="KW-1185">Reference proteome</keyword>
<evidence type="ECO:0000256" key="2">
    <source>
        <dbReference type="ARBA" id="ARBA00022803"/>
    </source>
</evidence>
<evidence type="ECO:0000256" key="4">
    <source>
        <dbReference type="PROSITE-ProRule" id="PRU00339"/>
    </source>
</evidence>
<evidence type="ECO:0000313" key="6">
    <source>
        <dbReference type="Proteomes" id="UP000009168"/>
    </source>
</evidence>
<feature type="repeat" description="TPR" evidence="4">
    <location>
        <begin position="81"/>
        <end position="114"/>
    </location>
</feature>
<feature type="repeat" description="TPR" evidence="4">
    <location>
        <begin position="335"/>
        <end position="368"/>
    </location>
</feature>
<dbReference type="SUPFAM" id="SSF48452">
    <property type="entry name" value="TPR-like"/>
    <property type="match status" value="2"/>
</dbReference>
<feature type="repeat" description="TPR" evidence="4">
    <location>
        <begin position="369"/>
        <end position="402"/>
    </location>
</feature>
<dbReference type="Gene3D" id="1.25.40.10">
    <property type="entry name" value="Tetratricopeptide repeat domain"/>
    <property type="match status" value="4"/>
</dbReference>
<dbReference type="EMBL" id="GG662536">
    <property type="protein sequence ID" value="EAR85661.1"/>
    <property type="molecule type" value="Genomic_DNA"/>
</dbReference>
<dbReference type="HOGENOM" id="CLU_643253_0_0_1"/>
<dbReference type="GO" id="GO:0060271">
    <property type="term" value="P:cilium assembly"/>
    <property type="evidence" value="ECO:0007669"/>
    <property type="project" value="TreeGrafter"/>
</dbReference>
<dbReference type="PROSITE" id="PS50005">
    <property type="entry name" value="TPR"/>
    <property type="match status" value="5"/>
</dbReference>
<evidence type="ECO:0000256" key="1">
    <source>
        <dbReference type="ARBA" id="ARBA00022737"/>
    </source>
</evidence>
<comment type="similarity">
    <text evidence="3">Belongs to the BBS4 family.</text>
</comment>
<dbReference type="STRING" id="312017.I7LTQ4"/>
<dbReference type="RefSeq" id="XP_001033324.1">
    <property type="nucleotide sequence ID" value="XM_001033324.1"/>
</dbReference>
<accession>I7LTQ4</accession>
<gene>
    <name evidence="5" type="ORF">TTHERM_00420690</name>
</gene>
<dbReference type="Pfam" id="PF13414">
    <property type="entry name" value="TPR_11"/>
    <property type="match status" value="1"/>
</dbReference>
<dbReference type="PROSITE" id="PS50293">
    <property type="entry name" value="TPR_REGION"/>
    <property type="match status" value="1"/>
</dbReference>
<name>I7LTQ4_TETTS</name>
<dbReference type="KEGG" id="tet:TTHERM_00420690"/>
<protein>
    <submittedName>
        <fullName evidence="5">Tetratricopeptide repeat protein</fullName>
    </submittedName>
</protein>
<dbReference type="InterPro" id="IPR019734">
    <property type="entry name" value="TPR_rpt"/>
</dbReference>
<dbReference type="InterPro" id="IPR011990">
    <property type="entry name" value="TPR-like_helical_dom_sf"/>
</dbReference>
<dbReference type="GO" id="GO:0061512">
    <property type="term" value="P:protein localization to cilium"/>
    <property type="evidence" value="ECO:0007669"/>
    <property type="project" value="TreeGrafter"/>
</dbReference>
<dbReference type="PANTHER" id="PTHR44186:SF1">
    <property type="entry name" value="BARDET-BIEDL SYNDROME 4 PROTEIN"/>
    <property type="match status" value="1"/>
</dbReference>
<organism evidence="5 6">
    <name type="scientific">Tetrahymena thermophila (strain SB210)</name>
    <dbReference type="NCBI Taxonomy" id="312017"/>
    <lineage>
        <taxon>Eukaryota</taxon>
        <taxon>Sar</taxon>
        <taxon>Alveolata</taxon>
        <taxon>Ciliophora</taxon>
        <taxon>Intramacronucleata</taxon>
        <taxon>Oligohymenophorea</taxon>
        <taxon>Hymenostomatida</taxon>
        <taxon>Tetrahymenina</taxon>
        <taxon>Tetrahymenidae</taxon>
        <taxon>Tetrahymena</taxon>
    </lineage>
</organism>
<dbReference type="OMA" id="NELYCNG"/>
<dbReference type="Pfam" id="PF12895">
    <property type="entry name" value="ANAPC3"/>
    <property type="match status" value="1"/>
</dbReference>
<keyword evidence="2 4" id="KW-0802">TPR repeat</keyword>
<proteinExistence type="inferred from homology"/>
<dbReference type="eggNOG" id="KOG2003">
    <property type="taxonomic scope" value="Eukaryota"/>
</dbReference>
<dbReference type="Pfam" id="PF13181">
    <property type="entry name" value="TPR_8"/>
    <property type="match status" value="3"/>
</dbReference>
<dbReference type="GeneID" id="7831463"/>
<dbReference type="AlphaFoldDB" id="I7LTQ4"/>
<feature type="repeat" description="TPR" evidence="4">
    <location>
        <begin position="47"/>
        <end position="80"/>
    </location>
</feature>
<feature type="repeat" description="TPR" evidence="4">
    <location>
        <begin position="266"/>
        <end position="299"/>
    </location>
</feature>